<keyword evidence="10 11" id="KW-0066">ATP synthesis</keyword>
<dbReference type="PROSITE" id="PS00449">
    <property type="entry name" value="ATPASE_A"/>
    <property type="match status" value="1"/>
</dbReference>
<evidence type="ECO:0000256" key="12">
    <source>
        <dbReference type="RuleBase" id="RU000483"/>
    </source>
</evidence>
<dbReference type="CDD" id="cd00310">
    <property type="entry name" value="ATP-synt_Fo_a_6"/>
    <property type="match status" value="1"/>
</dbReference>
<evidence type="ECO:0000256" key="1">
    <source>
        <dbReference type="ARBA" id="ARBA00004141"/>
    </source>
</evidence>
<dbReference type="InterPro" id="IPR035908">
    <property type="entry name" value="F0_ATP_A_sf"/>
</dbReference>
<evidence type="ECO:0000313" key="14">
    <source>
        <dbReference type="Proteomes" id="UP000334340"/>
    </source>
</evidence>
<organism evidence="13 14">
    <name type="scientific">Candidatus Methylomirabilis lanthanidiphila</name>
    <dbReference type="NCBI Taxonomy" id="2211376"/>
    <lineage>
        <taxon>Bacteria</taxon>
        <taxon>Candidatus Methylomirabilota</taxon>
        <taxon>Candidatus Methylomirabilia</taxon>
        <taxon>Candidatus Methylomirabilales</taxon>
        <taxon>Candidatus Methylomirabilaceae</taxon>
        <taxon>Candidatus Methylomirabilis</taxon>
    </lineage>
</organism>
<evidence type="ECO:0000256" key="8">
    <source>
        <dbReference type="ARBA" id="ARBA00023065"/>
    </source>
</evidence>
<dbReference type="InterPro" id="IPR045082">
    <property type="entry name" value="ATP_syn_F0_a_bact/chloroplast"/>
</dbReference>
<comment type="similarity">
    <text evidence="2 11 12">Belongs to the ATPase A chain family.</text>
</comment>
<dbReference type="InterPro" id="IPR023011">
    <property type="entry name" value="ATP_synth_F0_asu_AS"/>
</dbReference>
<dbReference type="Gene3D" id="1.20.120.220">
    <property type="entry name" value="ATP synthase, F0 complex, subunit A"/>
    <property type="match status" value="1"/>
</dbReference>
<feature type="transmembrane region" description="Helical" evidence="11">
    <location>
        <begin position="143"/>
        <end position="163"/>
    </location>
</feature>
<dbReference type="Proteomes" id="UP000334340">
    <property type="component" value="Unassembled WGS sequence"/>
</dbReference>
<keyword evidence="11" id="KW-1003">Cell membrane</keyword>
<reference evidence="13 14" key="1">
    <citation type="submission" date="2019-07" db="EMBL/GenBank/DDBJ databases">
        <authorList>
            <person name="Cremers G."/>
        </authorList>
    </citation>
    <scope>NUCLEOTIDE SEQUENCE [LARGE SCALE GENOMIC DNA]</scope>
</reference>
<evidence type="ECO:0000256" key="4">
    <source>
        <dbReference type="ARBA" id="ARBA00022547"/>
    </source>
</evidence>
<evidence type="ECO:0000256" key="6">
    <source>
        <dbReference type="ARBA" id="ARBA00022781"/>
    </source>
</evidence>
<dbReference type="EMBL" id="CABIKM010000005">
    <property type="protein sequence ID" value="VUZ84018.1"/>
    <property type="molecule type" value="Genomic_DNA"/>
</dbReference>
<evidence type="ECO:0000256" key="5">
    <source>
        <dbReference type="ARBA" id="ARBA00022692"/>
    </source>
</evidence>
<keyword evidence="4 11" id="KW-0138">CF(0)</keyword>
<comment type="function">
    <text evidence="11 12">Key component of the proton channel; it plays a direct role in the translocation of protons across the membrane.</text>
</comment>
<keyword evidence="8 11" id="KW-0406">Ion transport</keyword>
<evidence type="ECO:0000256" key="9">
    <source>
        <dbReference type="ARBA" id="ARBA00023136"/>
    </source>
</evidence>
<dbReference type="GO" id="GO:0046933">
    <property type="term" value="F:proton-transporting ATP synthase activity, rotational mechanism"/>
    <property type="evidence" value="ECO:0007669"/>
    <property type="project" value="UniProtKB-UniRule"/>
</dbReference>
<feature type="transmembrane region" description="Helical" evidence="11">
    <location>
        <begin position="210"/>
        <end position="231"/>
    </location>
</feature>
<gene>
    <name evidence="11" type="primary">atpB</name>
    <name evidence="13" type="ORF">MELA_00382</name>
</gene>
<protein>
    <recommendedName>
        <fullName evidence="11 12">ATP synthase subunit a</fullName>
    </recommendedName>
    <alternativeName>
        <fullName evidence="11">ATP synthase F0 sector subunit a</fullName>
    </alternativeName>
    <alternativeName>
        <fullName evidence="11">F-ATPase subunit 6</fullName>
    </alternativeName>
</protein>
<proteinExistence type="inferred from homology"/>
<accession>A0A564ZHJ5</accession>
<evidence type="ECO:0000256" key="7">
    <source>
        <dbReference type="ARBA" id="ARBA00022989"/>
    </source>
</evidence>
<dbReference type="SUPFAM" id="SSF81336">
    <property type="entry name" value="F1F0 ATP synthase subunit A"/>
    <property type="match status" value="1"/>
</dbReference>
<dbReference type="GO" id="GO:0005886">
    <property type="term" value="C:plasma membrane"/>
    <property type="evidence" value="ECO:0007669"/>
    <property type="project" value="UniProtKB-SubCell"/>
</dbReference>
<feature type="transmembrane region" description="Helical" evidence="11">
    <location>
        <begin position="82"/>
        <end position="102"/>
    </location>
</feature>
<feature type="transmembrane region" description="Helical" evidence="11">
    <location>
        <begin position="114"/>
        <end position="131"/>
    </location>
</feature>
<dbReference type="PANTHER" id="PTHR42823:SF3">
    <property type="entry name" value="ATP SYNTHASE SUBUNIT A, CHLOROPLASTIC"/>
    <property type="match status" value="1"/>
</dbReference>
<dbReference type="Pfam" id="PF00119">
    <property type="entry name" value="ATP-synt_A"/>
    <property type="match status" value="1"/>
</dbReference>
<comment type="subcellular location">
    <subcellularLocation>
        <location evidence="11 12">Cell membrane</location>
        <topology evidence="11 12">Multi-pass membrane protein</topology>
    </subcellularLocation>
    <subcellularLocation>
        <location evidence="1">Membrane</location>
        <topology evidence="1">Multi-pass membrane protein</topology>
    </subcellularLocation>
</comment>
<evidence type="ECO:0000256" key="10">
    <source>
        <dbReference type="ARBA" id="ARBA00023310"/>
    </source>
</evidence>
<dbReference type="GO" id="GO:0045259">
    <property type="term" value="C:proton-transporting ATP synthase complex"/>
    <property type="evidence" value="ECO:0007669"/>
    <property type="project" value="UniProtKB-KW"/>
</dbReference>
<dbReference type="NCBIfam" id="TIGR01131">
    <property type="entry name" value="ATP_synt_6_or_A"/>
    <property type="match status" value="1"/>
</dbReference>
<evidence type="ECO:0000256" key="11">
    <source>
        <dbReference type="HAMAP-Rule" id="MF_01393"/>
    </source>
</evidence>
<name>A0A564ZHJ5_9BACT</name>
<keyword evidence="5 11" id="KW-0812">Transmembrane</keyword>
<dbReference type="AlphaFoldDB" id="A0A564ZHJ5"/>
<dbReference type="HAMAP" id="MF_01393">
    <property type="entry name" value="ATP_synth_a_bact"/>
    <property type="match status" value="1"/>
</dbReference>
<dbReference type="InterPro" id="IPR000568">
    <property type="entry name" value="ATP_synth_F0_asu"/>
</dbReference>
<feature type="transmembrane region" description="Helical" evidence="11">
    <location>
        <begin position="28"/>
        <end position="46"/>
    </location>
</feature>
<evidence type="ECO:0000256" key="3">
    <source>
        <dbReference type="ARBA" id="ARBA00022448"/>
    </source>
</evidence>
<dbReference type="GO" id="GO:0042777">
    <property type="term" value="P:proton motive force-driven plasma membrane ATP synthesis"/>
    <property type="evidence" value="ECO:0007669"/>
    <property type="project" value="TreeGrafter"/>
</dbReference>
<sequence>MEHHPTIFQIPNFLGAIGISGAWIPEHIAMAWLVMAILIVVSHLATRRLQAVPGPIQNFMEVVIETFVDLLTQMIGHNGKRYLPLIGTAGLFILVGNLLGALPGLKPPTANLNTTAALAITIFLSYNYFGIREQGVVAYLRHFCGPILWLAPIMFPIELIGHLARPISLSIRLFGNIFGEESVIAILLSLIWLGIPYVIYLGIMMPLSLFTSFVQAFIFVMLSMVYIAGAVQVEHEEHH</sequence>
<dbReference type="PRINTS" id="PR00123">
    <property type="entry name" value="ATPASEA"/>
</dbReference>
<evidence type="ECO:0000313" key="13">
    <source>
        <dbReference type="EMBL" id="VUZ84018.1"/>
    </source>
</evidence>
<dbReference type="PANTHER" id="PTHR42823">
    <property type="entry name" value="ATP SYNTHASE SUBUNIT A, CHLOROPLASTIC"/>
    <property type="match status" value="1"/>
</dbReference>
<keyword evidence="6 11" id="KW-0375">Hydrogen ion transport</keyword>
<evidence type="ECO:0000256" key="2">
    <source>
        <dbReference type="ARBA" id="ARBA00006810"/>
    </source>
</evidence>
<keyword evidence="14" id="KW-1185">Reference proteome</keyword>
<keyword evidence="7 11" id="KW-1133">Transmembrane helix</keyword>
<feature type="transmembrane region" description="Helical" evidence="11">
    <location>
        <begin position="183"/>
        <end position="203"/>
    </location>
</feature>
<keyword evidence="3 11" id="KW-0813">Transport</keyword>
<keyword evidence="9 11" id="KW-0472">Membrane</keyword>